<evidence type="ECO:0000259" key="2">
    <source>
        <dbReference type="Pfam" id="PF01979"/>
    </source>
</evidence>
<dbReference type="InterPro" id="IPR051781">
    <property type="entry name" value="Metallo-dep_Hydrolase"/>
</dbReference>
<dbReference type="PANTHER" id="PTHR43135:SF3">
    <property type="entry name" value="ALPHA-D-RIBOSE 1-METHYLPHOSPHONATE 5-TRIPHOSPHATE DIPHOSPHATASE"/>
    <property type="match status" value="1"/>
</dbReference>
<dbReference type="EC" id="3.5.2.7" evidence="3"/>
<dbReference type="PROSITE" id="PS51257">
    <property type="entry name" value="PROKAR_LIPOPROTEIN"/>
    <property type="match status" value="1"/>
</dbReference>
<dbReference type="GO" id="GO:0050480">
    <property type="term" value="F:imidazolonepropionase activity"/>
    <property type="evidence" value="ECO:0007669"/>
    <property type="project" value="UniProtKB-EC"/>
</dbReference>
<dbReference type="SUPFAM" id="SSF51338">
    <property type="entry name" value="Composite domain of metallo-dependent hydrolases"/>
    <property type="match status" value="1"/>
</dbReference>
<evidence type="ECO:0000256" key="1">
    <source>
        <dbReference type="SAM" id="SignalP"/>
    </source>
</evidence>
<dbReference type="InParanoid" id="A0A6M4H7G6"/>
<keyword evidence="1" id="KW-0732">Signal</keyword>
<keyword evidence="4" id="KW-1185">Reference proteome</keyword>
<feature type="signal peptide" evidence="1">
    <location>
        <begin position="1"/>
        <end position="24"/>
    </location>
</feature>
<dbReference type="PANTHER" id="PTHR43135">
    <property type="entry name" value="ALPHA-D-RIBOSE 1-METHYLPHOSPHONATE 5-TRIPHOSPHATE DIPHOSPHATASE"/>
    <property type="match status" value="1"/>
</dbReference>
<dbReference type="EMBL" id="CP053073">
    <property type="protein sequence ID" value="QJR14838.1"/>
    <property type="molecule type" value="Genomic_DNA"/>
</dbReference>
<keyword evidence="3" id="KW-0378">Hydrolase</keyword>
<proteinExistence type="predicted"/>
<sequence length="467" mass="49201">MKGLIVSLVCVMLAGCAPSTPPRAVEPPAIPIAIVGATVVYPDRGPRDALAPDSTVVIEGERIVAVGSVKSTRVPANAIVIDGKGKWVIPGLVDSHVHFFQSGNLYTRPDAADFNAVMPYAQEVARNKAALAQTFRIWLASGVTSVADVGGPFWNFEVRDAAAGNPLAPRMTVAGPLISMVDRVKLDLGDPPIIKITSPEESTALAQKEIARKADFIKVWFIHRPGDNLAAQEAIVKAAGDAAHAAGIRLAVHATELVVAKAALRAGADVLVHSVTDAPVDAEFIALAKQRNAIYVPTIFVMSSYAMALSNQWQPTAAERRLADPVIVAGLRDLDRIPADKVPANVARLIANKPALATAPVILENLRKVHEAGITVAMGTDAGNIGTVHGPSVFREMDLMVQAGLTPLQVLRTATIGGAKVMGLDRNAGVIYPGRLADLVILDADPLIDIANTSRIHKVIKGGRIVP</sequence>
<evidence type="ECO:0000313" key="4">
    <source>
        <dbReference type="Proteomes" id="UP000503096"/>
    </source>
</evidence>
<dbReference type="Gene3D" id="2.30.40.10">
    <property type="entry name" value="Urease, subunit C, domain 1"/>
    <property type="match status" value="2"/>
</dbReference>
<dbReference type="Proteomes" id="UP000503096">
    <property type="component" value="Chromosome"/>
</dbReference>
<reference evidence="3 4" key="1">
    <citation type="submission" date="2020-04" db="EMBL/GenBank/DDBJ databases">
        <title>Usitatibacter rugosus gen. nov., sp. nov. and Usitatibacter palustris sp. nov., novel members of Usitatibacteraceae fam. nov. within the order Nitrosomonadales isolated from soil.</title>
        <authorList>
            <person name="Huber K.J."/>
            <person name="Neumann-Schaal M."/>
            <person name="Geppert A."/>
            <person name="Luckner M."/>
            <person name="Wanner G."/>
            <person name="Overmann J."/>
        </authorList>
    </citation>
    <scope>NUCLEOTIDE SEQUENCE [LARGE SCALE GENOMIC DNA]</scope>
    <source>
        <strain evidence="3 4">Swamp67</strain>
    </source>
</reference>
<feature type="domain" description="Amidohydrolase-related" evidence="2">
    <location>
        <begin position="87"/>
        <end position="466"/>
    </location>
</feature>
<dbReference type="InterPro" id="IPR011059">
    <property type="entry name" value="Metal-dep_hydrolase_composite"/>
</dbReference>
<organism evidence="3 4">
    <name type="scientific">Usitatibacter palustris</name>
    <dbReference type="NCBI Taxonomy" id="2732487"/>
    <lineage>
        <taxon>Bacteria</taxon>
        <taxon>Pseudomonadati</taxon>
        <taxon>Pseudomonadota</taxon>
        <taxon>Betaproteobacteria</taxon>
        <taxon>Nitrosomonadales</taxon>
        <taxon>Usitatibacteraceae</taxon>
        <taxon>Usitatibacter</taxon>
    </lineage>
</organism>
<dbReference type="KEGG" id="upl:DSM104440_01651"/>
<gene>
    <name evidence="3" type="primary">hutI_2</name>
    <name evidence="3" type="ORF">DSM104440_01651</name>
</gene>
<dbReference type="SUPFAM" id="SSF51556">
    <property type="entry name" value="Metallo-dependent hydrolases"/>
    <property type="match status" value="1"/>
</dbReference>
<dbReference type="Gene3D" id="3.20.20.140">
    <property type="entry name" value="Metal-dependent hydrolases"/>
    <property type="match status" value="2"/>
</dbReference>
<dbReference type="AlphaFoldDB" id="A0A6M4H7G6"/>
<dbReference type="InterPro" id="IPR006680">
    <property type="entry name" value="Amidohydro-rel"/>
</dbReference>
<feature type="chain" id="PRO_5026805601" evidence="1">
    <location>
        <begin position="25"/>
        <end position="467"/>
    </location>
</feature>
<dbReference type="RefSeq" id="WP_171161564.1">
    <property type="nucleotide sequence ID" value="NZ_CP053073.1"/>
</dbReference>
<accession>A0A6M4H7G6</accession>
<dbReference type="InterPro" id="IPR032466">
    <property type="entry name" value="Metal_Hydrolase"/>
</dbReference>
<name>A0A6M4H7G6_9PROT</name>
<protein>
    <submittedName>
        <fullName evidence="3">Imidazolonepropionase</fullName>
        <ecNumber evidence="3">3.5.2.7</ecNumber>
    </submittedName>
</protein>
<dbReference type="Pfam" id="PF01979">
    <property type="entry name" value="Amidohydro_1"/>
    <property type="match status" value="1"/>
</dbReference>
<evidence type="ECO:0000313" key="3">
    <source>
        <dbReference type="EMBL" id="QJR14838.1"/>
    </source>
</evidence>